<dbReference type="Proteomes" id="UP000004030">
    <property type="component" value="Unassembled WGS sequence"/>
</dbReference>
<keyword evidence="2" id="KW-1185">Reference proteome</keyword>
<name>G6EEP3_9SPHN</name>
<dbReference type="EMBL" id="AGFM01000041">
    <property type="protein sequence ID" value="EHJ60225.1"/>
    <property type="molecule type" value="Genomic_DNA"/>
</dbReference>
<accession>G6EEP3</accession>
<sequence>MRIDRARPHQEPLGRIDFAKQQGIEFRQPVQLRFSIEFAVRRHRRRAASRCI</sequence>
<dbReference type="PATRIC" id="fig|1088721.3.peg.2780"/>
<proteinExistence type="predicted"/>
<evidence type="ECO:0000313" key="2">
    <source>
        <dbReference type="Proteomes" id="UP000004030"/>
    </source>
</evidence>
<dbReference type="AlphaFoldDB" id="G6EEP3"/>
<gene>
    <name evidence="1" type="ORF">NSU_2815</name>
</gene>
<reference evidence="1 2" key="1">
    <citation type="journal article" date="2012" name="J. Bacteriol.">
        <title>Genome sequence of benzo(a)pyrene-degrading bacterium Novosphingobium pentaromativorans US6-1.</title>
        <authorList>
            <person name="Luo Y.R."/>
            <person name="Kang S.G."/>
            <person name="Kim S.J."/>
            <person name="Kim M.R."/>
            <person name="Li N."/>
            <person name="Lee J.H."/>
            <person name="Kwon K.K."/>
        </authorList>
    </citation>
    <scope>NUCLEOTIDE SEQUENCE [LARGE SCALE GENOMIC DNA]</scope>
    <source>
        <strain evidence="1 2">US6-1</strain>
    </source>
</reference>
<organism evidence="1 2">
    <name type="scientific">Novosphingobium pentaromativorans US6-1</name>
    <dbReference type="NCBI Taxonomy" id="1088721"/>
    <lineage>
        <taxon>Bacteria</taxon>
        <taxon>Pseudomonadati</taxon>
        <taxon>Pseudomonadota</taxon>
        <taxon>Alphaproteobacteria</taxon>
        <taxon>Sphingomonadales</taxon>
        <taxon>Sphingomonadaceae</taxon>
        <taxon>Novosphingobium</taxon>
    </lineage>
</organism>
<comment type="caution">
    <text evidence="1">The sequence shown here is derived from an EMBL/GenBank/DDBJ whole genome shotgun (WGS) entry which is preliminary data.</text>
</comment>
<protein>
    <submittedName>
        <fullName evidence="1">Uncharacterized protein</fullName>
    </submittedName>
</protein>
<evidence type="ECO:0000313" key="1">
    <source>
        <dbReference type="EMBL" id="EHJ60225.1"/>
    </source>
</evidence>